<name>A0ABU3HCF6_9BACL</name>
<feature type="region of interest" description="Disordered" evidence="1">
    <location>
        <begin position="66"/>
        <end position="103"/>
    </location>
</feature>
<accession>A0ABU3HCF6</accession>
<sequence>MNGKEDLERRLSEMLTEGELEESGREAGRRHPISPKYEIRVQTALDPIVEETYRYREIARELDDRYDKYLERTRTGERKDTSSESVSRADAGTAAEELSGDEG</sequence>
<dbReference type="Proteomes" id="UP001248709">
    <property type="component" value="Unassembled WGS sequence"/>
</dbReference>
<feature type="compositionally biased region" description="Basic and acidic residues" evidence="1">
    <location>
        <begin position="1"/>
        <end position="12"/>
    </location>
</feature>
<keyword evidence="3" id="KW-1185">Reference proteome</keyword>
<proteinExistence type="predicted"/>
<evidence type="ECO:0000256" key="1">
    <source>
        <dbReference type="SAM" id="MobiDB-lite"/>
    </source>
</evidence>
<reference evidence="2 3" key="1">
    <citation type="submission" date="2023-07" db="EMBL/GenBank/DDBJ databases">
        <title>Genomic Encyclopedia of Type Strains, Phase IV (KMG-IV): sequencing the most valuable type-strain genomes for metagenomic binning, comparative biology and taxonomic classification.</title>
        <authorList>
            <person name="Goeker M."/>
        </authorList>
    </citation>
    <scope>NUCLEOTIDE SEQUENCE [LARGE SCALE GENOMIC DNA]</scope>
    <source>
        <strain evidence="2 3">T98</strain>
    </source>
</reference>
<organism evidence="2 3">
    <name type="scientific">Paenibacillus forsythiae</name>
    <dbReference type="NCBI Taxonomy" id="365616"/>
    <lineage>
        <taxon>Bacteria</taxon>
        <taxon>Bacillati</taxon>
        <taxon>Bacillota</taxon>
        <taxon>Bacilli</taxon>
        <taxon>Bacillales</taxon>
        <taxon>Paenibacillaceae</taxon>
        <taxon>Paenibacillus</taxon>
    </lineage>
</organism>
<feature type="region of interest" description="Disordered" evidence="1">
    <location>
        <begin position="1"/>
        <end position="34"/>
    </location>
</feature>
<evidence type="ECO:0000313" key="3">
    <source>
        <dbReference type="Proteomes" id="UP001248709"/>
    </source>
</evidence>
<protein>
    <submittedName>
        <fullName evidence="2">Uncharacterized protein</fullName>
    </submittedName>
</protein>
<comment type="caution">
    <text evidence="2">The sequence shown here is derived from an EMBL/GenBank/DDBJ whole genome shotgun (WGS) entry which is preliminary data.</text>
</comment>
<dbReference type="RefSeq" id="WP_025700375.1">
    <property type="nucleotide sequence ID" value="NZ_JAUSUY010000022.1"/>
</dbReference>
<gene>
    <name evidence="2" type="ORF">J2Z22_004095</name>
</gene>
<feature type="compositionally biased region" description="Basic and acidic residues" evidence="1">
    <location>
        <begin position="66"/>
        <end position="82"/>
    </location>
</feature>
<dbReference type="EMBL" id="JAUSUY010000022">
    <property type="protein sequence ID" value="MDT3428503.1"/>
    <property type="molecule type" value="Genomic_DNA"/>
</dbReference>
<evidence type="ECO:0000313" key="2">
    <source>
        <dbReference type="EMBL" id="MDT3428503.1"/>
    </source>
</evidence>